<dbReference type="PANTHER" id="PTHR12100:SF0">
    <property type="entry name" value="EXOCYST COMPLEX COMPONENT 5"/>
    <property type="match status" value="1"/>
</dbReference>
<name>A0A8T0G7E7_CERPU</name>
<reference evidence="7" key="1">
    <citation type="submission" date="2020-06" db="EMBL/GenBank/DDBJ databases">
        <title>WGS assembly of Ceratodon purpureus strain R40.</title>
        <authorList>
            <person name="Carey S.B."/>
            <person name="Jenkins J."/>
            <person name="Shu S."/>
            <person name="Lovell J.T."/>
            <person name="Sreedasyam A."/>
            <person name="Maumus F."/>
            <person name="Tiley G.P."/>
            <person name="Fernandez-Pozo N."/>
            <person name="Barry K."/>
            <person name="Chen C."/>
            <person name="Wang M."/>
            <person name="Lipzen A."/>
            <person name="Daum C."/>
            <person name="Saski C.A."/>
            <person name="Payton A.C."/>
            <person name="Mcbreen J.C."/>
            <person name="Conrad R.E."/>
            <person name="Kollar L.M."/>
            <person name="Olsson S."/>
            <person name="Huttunen S."/>
            <person name="Landis J.B."/>
            <person name="Wickett N.J."/>
            <person name="Johnson M.G."/>
            <person name="Rensing S.A."/>
            <person name="Grimwood J."/>
            <person name="Schmutz J."/>
            <person name="Mcdaniel S.F."/>
        </authorList>
    </citation>
    <scope>NUCLEOTIDE SEQUENCE</scope>
    <source>
        <strain evidence="7">R40</strain>
    </source>
</reference>
<evidence type="ECO:0000259" key="6">
    <source>
        <dbReference type="Pfam" id="PF20667"/>
    </source>
</evidence>
<proteinExistence type="inferred from homology"/>
<sequence>MAVTQRLLKLDYFKETFSFDDFFESLVGAISPFSATEANGDNLLEDGVDGAVVSTLQFPEAPKFQPLFKETRKALGDLCFQLQDGVEALTESFDRLDSRVASVGHTAAKIGDHLQSSDSQKTTAKETIDLVRYMMYFNESPTYVGEEPPLFSDDDRVSEATAVAQKLRAIAEDCILTGAAGEQRRASVYANGHLDVAAKNLQAYCNELENRLLGQFDAASQKGDLWTMGDRAKILSQFNKGSSVMQRYVASRPMFMDVEVMNKDTRTVLGVEGGILHVDNVLRGLMSVYKEIAESVQAEAKTVAAVFPSPASVMSILVQVSSYQLINA</sequence>
<dbReference type="GO" id="GO:0000145">
    <property type="term" value="C:exocyst"/>
    <property type="evidence" value="ECO:0007669"/>
    <property type="project" value="TreeGrafter"/>
</dbReference>
<dbReference type="InterPro" id="IPR048627">
    <property type="entry name" value="Sec10_HB"/>
</dbReference>
<keyword evidence="4" id="KW-0175">Coiled coil</keyword>
<dbReference type="Pfam" id="PF20667">
    <property type="entry name" value="Sec10_N"/>
    <property type="match status" value="1"/>
</dbReference>
<evidence type="ECO:0008006" key="9">
    <source>
        <dbReference type="Google" id="ProtNLM"/>
    </source>
</evidence>
<evidence type="ECO:0000313" key="7">
    <source>
        <dbReference type="EMBL" id="KAG0553798.1"/>
    </source>
</evidence>
<dbReference type="Pfam" id="PF07393">
    <property type="entry name" value="Sec10_HB"/>
    <property type="match status" value="1"/>
</dbReference>
<dbReference type="AlphaFoldDB" id="A0A8T0G7E7"/>
<organism evidence="7 8">
    <name type="scientific">Ceratodon purpureus</name>
    <name type="common">Fire moss</name>
    <name type="synonym">Dicranum purpureum</name>
    <dbReference type="NCBI Taxonomy" id="3225"/>
    <lineage>
        <taxon>Eukaryota</taxon>
        <taxon>Viridiplantae</taxon>
        <taxon>Streptophyta</taxon>
        <taxon>Embryophyta</taxon>
        <taxon>Bryophyta</taxon>
        <taxon>Bryophytina</taxon>
        <taxon>Bryopsida</taxon>
        <taxon>Dicranidae</taxon>
        <taxon>Pseudoditrichales</taxon>
        <taxon>Ditrichaceae</taxon>
        <taxon>Ceratodon</taxon>
    </lineage>
</organism>
<keyword evidence="8" id="KW-1185">Reference proteome</keyword>
<evidence type="ECO:0000256" key="2">
    <source>
        <dbReference type="ARBA" id="ARBA00022448"/>
    </source>
</evidence>
<evidence type="ECO:0000259" key="5">
    <source>
        <dbReference type="Pfam" id="PF07393"/>
    </source>
</evidence>
<accession>A0A8T0G7E7</accession>
<keyword evidence="3" id="KW-0268">Exocytosis</keyword>
<dbReference type="GO" id="GO:0006893">
    <property type="term" value="P:Golgi to plasma membrane transport"/>
    <property type="evidence" value="ECO:0007669"/>
    <property type="project" value="TreeGrafter"/>
</dbReference>
<feature type="domain" description="Exocyst complex component Sec10 N-terminal" evidence="6">
    <location>
        <begin position="81"/>
        <end position="140"/>
    </location>
</feature>
<dbReference type="Proteomes" id="UP000822688">
    <property type="component" value="Chromosome 12"/>
</dbReference>
<evidence type="ECO:0000256" key="4">
    <source>
        <dbReference type="ARBA" id="ARBA00023054"/>
    </source>
</evidence>
<evidence type="ECO:0000256" key="3">
    <source>
        <dbReference type="ARBA" id="ARBA00022483"/>
    </source>
</evidence>
<feature type="domain" description="Exocyst complex component Sec10-like alpha-helical bundle" evidence="5">
    <location>
        <begin position="161"/>
        <end position="319"/>
    </location>
</feature>
<dbReference type="GO" id="GO:0006887">
    <property type="term" value="P:exocytosis"/>
    <property type="evidence" value="ECO:0007669"/>
    <property type="project" value="UniProtKB-KW"/>
</dbReference>
<dbReference type="EMBL" id="CM026433">
    <property type="protein sequence ID" value="KAG0553798.1"/>
    <property type="molecule type" value="Genomic_DNA"/>
</dbReference>
<dbReference type="PANTHER" id="PTHR12100">
    <property type="entry name" value="SEC10"/>
    <property type="match status" value="1"/>
</dbReference>
<comment type="caution">
    <text evidence="7">The sequence shown here is derived from an EMBL/GenBank/DDBJ whole genome shotgun (WGS) entry which is preliminary data.</text>
</comment>
<dbReference type="InterPro" id="IPR048625">
    <property type="entry name" value="Sec10_N"/>
</dbReference>
<evidence type="ECO:0000313" key="8">
    <source>
        <dbReference type="Proteomes" id="UP000822688"/>
    </source>
</evidence>
<evidence type="ECO:0000256" key="1">
    <source>
        <dbReference type="ARBA" id="ARBA00006572"/>
    </source>
</evidence>
<keyword evidence="2" id="KW-0813">Transport</keyword>
<gene>
    <name evidence="7" type="ORF">KC19_12G040000</name>
</gene>
<dbReference type="InterPro" id="IPR009976">
    <property type="entry name" value="Sec10-like"/>
</dbReference>
<protein>
    <recommendedName>
        <fullName evidence="9">Exocyst complex component Sec10</fullName>
    </recommendedName>
</protein>
<comment type="similarity">
    <text evidence="1">Belongs to the SEC10 family.</text>
</comment>